<comment type="caution">
    <text evidence="1">The sequence shown here is derived from an EMBL/GenBank/DDBJ whole genome shotgun (WGS) entry which is preliminary data.</text>
</comment>
<dbReference type="EMBL" id="JAIQCV010000010">
    <property type="protein sequence ID" value="KAH1056243.1"/>
    <property type="molecule type" value="Genomic_DNA"/>
</dbReference>
<keyword evidence="2" id="KW-1185">Reference proteome</keyword>
<accession>A0A9D3ZQ39</accession>
<dbReference type="Proteomes" id="UP000828251">
    <property type="component" value="Unassembled WGS sequence"/>
</dbReference>
<dbReference type="AlphaFoldDB" id="A0A9D3ZQ39"/>
<evidence type="ECO:0000313" key="1">
    <source>
        <dbReference type="EMBL" id="KAH1056243.1"/>
    </source>
</evidence>
<sequence length="89" mass="10034">MAIRLRVSDFRGLSHPHSSKCTKFEQGLNSTTPRTNYGARAKQFKEAIPALVNQVWSEVLVGEIEQVRTSVIKFPYNILQTDFSSIPVP</sequence>
<organism evidence="1 2">
    <name type="scientific">Gossypium stocksii</name>
    <dbReference type="NCBI Taxonomy" id="47602"/>
    <lineage>
        <taxon>Eukaryota</taxon>
        <taxon>Viridiplantae</taxon>
        <taxon>Streptophyta</taxon>
        <taxon>Embryophyta</taxon>
        <taxon>Tracheophyta</taxon>
        <taxon>Spermatophyta</taxon>
        <taxon>Magnoliopsida</taxon>
        <taxon>eudicotyledons</taxon>
        <taxon>Gunneridae</taxon>
        <taxon>Pentapetalae</taxon>
        <taxon>rosids</taxon>
        <taxon>malvids</taxon>
        <taxon>Malvales</taxon>
        <taxon>Malvaceae</taxon>
        <taxon>Malvoideae</taxon>
        <taxon>Gossypium</taxon>
    </lineage>
</organism>
<name>A0A9D3ZQ39_9ROSI</name>
<gene>
    <name evidence="1" type="ORF">J1N35_034308</name>
</gene>
<reference evidence="1 2" key="1">
    <citation type="journal article" date="2021" name="Plant Biotechnol. J.">
        <title>Multi-omics assisted identification of the key and species-specific regulatory components of drought-tolerant mechanisms in Gossypium stocksii.</title>
        <authorList>
            <person name="Yu D."/>
            <person name="Ke L."/>
            <person name="Zhang D."/>
            <person name="Wu Y."/>
            <person name="Sun Y."/>
            <person name="Mei J."/>
            <person name="Sun J."/>
            <person name="Sun Y."/>
        </authorList>
    </citation>
    <scope>NUCLEOTIDE SEQUENCE [LARGE SCALE GENOMIC DNA]</scope>
    <source>
        <strain evidence="2">cv. E1</strain>
        <tissue evidence="1">Leaf</tissue>
    </source>
</reference>
<protein>
    <submittedName>
        <fullName evidence="1">Uncharacterized protein</fullName>
    </submittedName>
</protein>
<proteinExistence type="predicted"/>
<evidence type="ECO:0000313" key="2">
    <source>
        <dbReference type="Proteomes" id="UP000828251"/>
    </source>
</evidence>